<dbReference type="InterPro" id="IPR000800">
    <property type="entry name" value="Notch_dom"/>
</dbReference>
<keyword evidence="1" id="KW-0433">Leucine-rich repeat</keyword>
<dbReference type="GO" id="GO:0005615">
    <property type="term" value="C:extracellular space"/>
    <property type="evidence" value="ECO:0007669"/>
    <property type="project" value="TreeGrafter"/>
</dbReference>
<dbReference type="SUPFAM" id="SSF52058">
    <property type="entry name" value="L domain-like"/>
    <property type="match status" value="1"/>
</dbReference>
<gene>
    <name evidence="8" type="primary">Aste57867_24854</name>
    <name evidence="7" type="ORF">As57867_024776</name>
    <name evidence="8" type="ORF">ASTE57867_24854</name>
</gene>
<keyword evidence="5" id="KW-1133">Transmembrane helix</keyword>
<dbReference type="InterPro" id="IPR032675">
    <property type="entry name" value="LRR_dom_sf"/>
</dbReference>
<dbReference type="InterPro" id="IPR050333">
    <property type="entry name" value="SLRP"/>
</dbReference>
<keyword evidence="4" id="KW-0325">Glycoprotein</keyword>
<dbReference type="PANTHER" id="PTHR45712:SF31">
    <property type="entry name" value="PODOCAN"/>
    <property type="match status" value="1"/>
</dbReference>
<dbReference type="EMBL" id="VJMH01007452">
    <property type="protein sequence ID" value="KAF0683074.1"/>
    <property type="molecule type" value="Genomic_DNA"/>
</dbReference>
<dbReference type="Gene3D" id="4.10.470.20">
    <property type="match status" value="1"/>
</dbReference>
<keyword evidence="2" id="KW-0677">Repeat</keyword>
<dbReference type="AlphaFoldDB" id="A0A485LTN1"/>
<keyword evidence="5" id="KW-0472">Membrane</keyword>
<reference evidence="8 9" key="1">
    <citation type="submission" date="2019-03" db="EMBL/GenBank/DDBJ databases">
        <authorList>
            <person name="Gaulin E."/>
            <person name="Dumas B."/>
        </authorList>
    </citation>
    <scope>NUCLEOTIDE SEQUENCE [LARGE SCALE GENOMIC DNA]</scope>
    <source>
        <strain evidence="8">CBS 568.67</strain>
    </source>
</reference>
<evidence type="ECO:0000256" key="5">
    <source>
        <dbReference type="SAM" id="Phobius"/>
    </source>
</evidence>
<feature type="transmembrane region" description="Helical" evidence="5">
    <location>
        <begin position="157"/>
        <end position="176"/>
    </location>
</feature>
<keyword evidence="5" id="KW-0812">Transmembrane</keyword>
<evidence type="ECO:0000313" key="7">
    <source>
        <dbReference type="EMBL" id="KAF0683074.1"/>
    </source>
</evidence>
<evidence type="ECO:0000313" key="8">
    <source>
        <dbReference type="EMBL" id="VFU01488.1"/>
    </source>
</evidence>
<dbReference type="Proteomes" id="UP000332933">
    <property type="component" value="Unassembled WGS sequence"/>
</dbReference>
<feature type="transmembrane region" description="Helical" evidence="5">
    <location>
        <begin position="298"/>
        <end position="320"/>
    </location>
</feature>
<keyword evidence="9" id="KW-1185">Reference proteome</keyword>
<feature type="domain" description="LNR" evidence="6">
    <location>
        <begin position="581"/>
        <end position="623"/>
    </location>
</feature>
<dbReference type="SMART" id="SM00004">
    <property type="entry name" value="NL"/>
    <property type="match status" value="1"/>
</dbReference>
<evidence type="ECO:0000256" key="3">
    <source>
        <dbReference type="ARBA" id="ARBA00023157"/>
    </source>
</evidence>
<accession>A0A485LTN1</accession>
<sequence length="629" mass="70787">MVDALSKMQTSMVKVEQCRRPSIATVELTRYFHRPIRILAFVKHLTSSLCFAIMSILYFTMRQGDIRALQAYAPTFMGLVMTGFATLHLYGLVSTCRLGTKDRPYFVSRLLSQFGLLLPLSKMTPSSQIILFHLVDVVCQSYQAYRVAEYLVDRTSAFSFVCFVSLNCFITPWFFLSNHEFVQLSIVPFIQSLLGFILSTVFQFYLALGPALFYSLSQSHQNDTKLNMHLVLVSRWLLISLPQDFVTKVVIQLSSYTSLRQMVYAIRIPVVVASQRSSTSRVSEYFQVECHPFHRRRIVYAVCASIWGCILIINSALANWHRESCPAVCIFQFAPWWSPTCQCAYVEINCALFNTSAMHSIDNYLLPSLLGTRVSTIAIQRCALSNGIPLATLAPFQRLYGLYVLFSNITQWPNNDPNITSLPDSLGSIRLRYSNLTAVPAILATVPANLIYLRLEGAPISTIPDIYFKAWTNVASISLNELQLTDIPMALTARSRPLEWLELRGNRIRRIPSAWQPDLSHLEILDLSTNLLEDGPWHLVKSSVTLELSSNPIPSVPSSLDPTLLKKRTIVLDETPYCSSPTAILDSCRPKCSPLCQTEMIGDGKCDWPCFSALCEYDGGDCDLLGFLS</sequence>
<dbReference type="PANTHER" id="PTHR45712">
    <property type="entry name" value="AGAP008170-PA"/>
    <property type="match status" value="1"/>
</dbReference>
<dbReference type="Pfam" id="PF00066">
    <property type="entry name" value="Notch"/>
    <property type="match status" value="1"/>
</dbReference>
<reference evidence="7" key="2">
    <citation type="submission" date="2019-06" db="EMBL/GenBank/DDBJ databases">
        <title>Genomics analysis of Aphanomyces spp. identifies a new class of oomycete effector associated with host adaptation.</title>
        <authorList>
            <person name="Gaulin E."/>
        </authorList>
    </citation>
    <scope>NUCLEOTIDE SEQUENCE</scope>
    <source>
        <strain evidence="7">CBS 578.67</strain>
    </source>
</reference>
<feature type="transmembrane region" description="Helical" evidence="5">
    <location>
        <begin position="71"/>
        <end position="93"/>
    </location>
</feature>
<evidence type="ECO:0000313" key="9">
    <source>
        <dbReference type="Proteomes" id="UP000332933"/>
    </source>
</evidence>
<proteinExistence type="predicted"/>
<dbReference type="OrthoDB" id="74216at2759"/>
<feature type="transmembrane region" description="Helical" evidence="5">
    <location>
        <begin position="38"/>
        <end position="59"/>
    </location>
</feature>
<keyword evidence="3" id="KW-1015">Disulfide bond</keyword>
<feature type="transmembrane region" description="Helical" evidence="5">
    <location>
        <begin position="196"/>
        <end position="216"/>
    </location>
</feature>
<dbReference type="Pfam" id="PF13855">
    <property type="entry name" value="LRR_8"/>
    <property type="match status" value="1"/>
</dbReference>
<dbReference type="Gene3D" id="3.80.10.10">
    <property type="entry name" value="Ribonuclease Inhibitor"/>
    <property type="match status" value="1"/>
</dbReference>
<protein>
    <submittedName>
        <fullName evidence="8">Aste57867_24854 protein</fullName>
    </submittedName>
</protein>
<evidence type="ECO:0000256" key="1">
    <source>
        <dbReference type="ARBA" id="ARBA00022614"/>
    </source>
</evidence>
<evidence type="ECO:0000259" key="6">
    <source>
        <dbReference type="SMART" id="SM00004"/>
    </source>
</evidence>
<evidence type="ECO:0000256" key="2">
    <source>
        <dbReference type="ARBA" id="ARBA00022737"/>
    </source>
</evidence>
<dbReference type="InterPro" id="IPR001611">
    <property type="entry name" value="Leu-rich_rpt"/>
</dbReference>
<organism evidence="8 9">
    <name type="scientific">Aphanomyces stellatus</name>
    <dbReference type="NCBI Taxonomy" id="120398"/>
    <lineage>
        <taxon>Eukaryota</taxon>
        <taxon>Sar</taxon>
        <taxon>Stramenopiles</taxon>
        <taxon>Oomycota</taxon>
        <taxon>Saprolegniomycetes</taxon>
        <taxon>Saprolegniales</taxon>
        <taxon>Verrucalvaceae</taxon>
        <taxon>Aphanomyces</taxon>
    </lineage>
</organism>
<dbReference type="EMBL" id="CAADRA010007478">
    <property type="protein sequence ID" value="VFU01488.1"/>
    <property type="molecule type" value="Genomic_DNA"/>
</dbReference>
<evidence type="ECO:0000256" key="4">
    <source>
        <dbReference type="ARBA" id="ARBA00023180"/>
    </source>
</evidence>
<name>A0A485LTN1_9STRA</name>